<proteinExistence type="inferred from homology"/>
<keyword evidence="6" id="KW-1048">Host nucleus</keyword>
<dbReference type="GO" id="GO:0042025">
    <property type="term" value="C:host cell nucleus"/>
    <property type="evidence" value="ECO:0007669"/>
    <property type="project" value="UniProtKB-SubCell"/>
</dbReference>
<evidence type="ECO:0000313" key="24">
    <source>
        <dbReference type="EMBL" id="AMB43009.1"/>
    </source>
</evidence>
<comment type="catalytic activity">
    <reaction evidence="22">
        <text>ATP + H2O = ADP + phosphate + H(+)</text>
        <dbReference type="Rhea" id="RHEA:13065"/>
        <dbReference type="ChEBI" id="CHEBI:15377"/>
        <dbReference type="ChEBI" id="CHEBI:15378"/>
        <dbReference type="ChEBI" id="CHEBI:30616"/>
        <dbReference type="ChEBI" id="CHEBI:43474"/>
        <dbReference type="ChEBI" id="CHEBI:456216"/>
    </reaction>
</comment>
<dbReference type="GO" id="GO:0016787">
    <property type="term" value="F:hydrolase activity"/>
    <property type="evidence" value="ECO:0007669"/>
    <property type="project" value="UniProtKB-KW"/>
</dbReference>
<keyword evidence="25" id="KW-1185">Reference proteome</keyword>
<dbReference type="GO" id="GO:0046872">
    <property type="term" value="F:metal ion binding"/>
    <property type="evidence" value="ECO:0007669"/>
    <property type="project" value="UniProtKB-KW"/>
</dbReference>
<evidence type="ECO:0000256" key="12">
    <source>
        <dbReference type="ARBA" id="ARBA00022741"/>
    </source>
</evidence>
<keyword evidence="19" id="KW-0511">Multifunctional enzyme</keyword>
<comment type="cofactor">
    <cofactor evidence="2">
        <name>Mg(2+)</name>
        <dbReference type="ChEBI" id="CHEBI:18420"/>
    </cofactor>
</comment>
<evidence type="ECO:0000256" key="16">
    <source>
        <dbReference type="ARBA" id="ARBA00022840"/>
    </source>
</evidence>
<keyword evidence="12" id="KW-0547">Nucleotide-binding</keyword>
<organism evidence="24 25">
    <name type="scientific">Circovirus-like genome DHCV-6</name>
    <dbReference type="NCBI Taxonomy" id="1788455"/>
    <lineage>
        <taxon>Viruses</taxon>
        <taxon>Monodnaviria</taxon>
        <taxon>Shotokuvirae</taxon>
        <taxon>Cressdnaviricota</taxon>
        <taxon>Arfiviricetes</taxon>
        <taxon>Rohanvirales</taxon>
        <taxon>Adamaviridae</taxon>
        <taxon>Andorivirus</taxon>
        <taxon>Andorivirus almar</taxon>
    </lineage>
</organism>
<evidence type="ECO:0000256" key="18">
    <source>
        <dbReference type="ARBA" id="ARBA00023125"/>
    </source>
</evidence>
<keyword evidence="9" id="KW-0235">DNA replication</keyword>
<dbReference type="InterPro" id="IPR049912">
    <property type="entry name" value="CRESS_DNA_REP"/>
</dbReference>
<dbReference type="SUPFAM" id="SSF52540">
    <property type="entry name" value="P-loop containing nucleoside triphosphate hydrolases"/>
    <property type="match status" value="1"/>
</dbReference>
<dbReference type="Proteomes" id="UP000107417">
    <property type="component" value="Segment"/>
</dbReference>
<dbReference type="Pfam" id="PF00910">
    <property type="entry name" value="RNA_helicase"/>
    <property type="match status" value="1"/>
</dbReference>
<evidence type="ECO:0000313" key="25">
    <source>
        <dbReference type="Proteomes" id="UP000107417"/>
    </source>
</evidence>
<keyword evidence="16" id="KW-0067">ATP-binding</keyword>
<evidence type="ECO:0000256" key="5">
    <source>
        <dbReference type="ARBA" id="ARBA00014531"/>
    </source>
</evidence>
<evidence type="ECO:0000256" key="15">
    <source>
        <dbReference type="ARBA" id="ARBA00022806"/>
    </source>
</evidence>
<sequence>MSRHRNYCFTYNNYPNTELVDNVNCKYIAYAHEVAPTTGTRHLQGYIAFHSTKTLAAARRLLPGCHLSAMAGSISQNDAYCSKSGTLIERGEKPASNDDKGRAEKLRWQRARDLAKAGNLDEIDADIYIRCYSTLKSISKDHMIKPEPVDVKCFWIHGATGTGKSYCVETTYPDCYKKSMDDLKWFDGYDNQDVVYLEDFDVYQIKWGGLMKRLADRWPMQASIKGSMKYIRPKIVIVTSNYTPNEIWMDPQTVEPLLRRFKVIEKVSQEQVVDFT</sequence>
<evidence type="ECO:0000256" key="6">
    <source>
        <dbReference type="ARBA" id="ARBA00022562"/>
    </source>
</evidence>
<evidence type="ECO:0000256" key="17">
    <source>
        <dbReference type="ARBA" id="ARBA00023124"/>
    </source>
</evidence>
<dbReference type="GO" id="GO:0003677">
    <property type="term" value="F:DNA binding"/>
    <property type="evidence" value="ECO:0007669"/>
    <property type="project" value="UniProtKB-KW"/>
</dbReference>
<keyword evidence="8" id="KW-0548">Nucleotidyltransferase</keyword>
<evidence type="ECO:0000256" key="1">
    <source>
        <dbReference type="ARBA" id="ARBA00001936"/>
    </source>
</evidence>
<evidence type="ECO:0000256" key="3">
    <source>
        <dbReference type="ARBA" id="ARBA00004147"/>
    </source>
</evidence>
<dbReference type="GO" id="GO:0003724">
    <property type="term" value="F:RNA helicase activity"/>
    <property type="evidence" value="ECO:0007669"/>
    <property type="project" value="InterPro"/>
</dbReference>
<evidence type="ECO:0000256" key="9">
    <source>
        <dbReference type="ARBA" id="ARBA00022705"/>
    </source>
</evidence>
<protein>
    <recommendedName>
        <fullName evidence="5">Replication-associated protein</fullName>
    </recommendedName>
    <alternativeName>
        <fullName evidence="20">ATP-dependent helicase Rep</fullName>
    </alternativeName>
    <alternativeName>
        <fullName evidence="21">RepP</fullName>
    </alternativeName>
</protein>
<dbReference type="GO" id="GO:0003723">
    <property type="term" value="F:RNA binding"/>
    <property type="evidence" value="ECO:0007669"/>
    <property type="project" value="InterPro"/>
</dbReference>
<evidence type="ECO:0000256" key="4">
    <source>
        <dbReference type="ARBA" id="ARBA00008545"/>
    </source>
</evidence>
<dbReference type="Pfam" id="PF02407">
    <property type="entry name" value="Viral_Rep"/>
    <property type="match status" value="1"/>
</dbReference>
<evidence type="ECO:0000256" key="10">
    <source>
        <dbReference type="ARBA" id="ARBA00022722"/>
    </source>
</evidence>
<dbReference type="GO" id="GO:0005524">
    <property type="term" value="F:ATP binding"/>
    <property type="evidence" value="ECO:0007669"/>
    <property type="project" value="UniProtKB-KW"/>
</dbReference>
<evidence type="ECO:0000256" key="8">
    <source>
        <dbReference type="ARBA" id="ARBA00022695"/>
    </source>
</evidence>
<evidence type="ECO:0000256" key="20">
    <source>
        <dbReference type="ARBA" id="ARBA00030754"/>
    </source>
</evidence>
<dbReference type="Gene3D" id="3.40.1310.20">
    <property type="match status" value="1"/>
</dbReference>
<dbReference type="OrthoDB" id="9195at10239"/>
<comment type="subcellular location">
    <subcellularLocation>
        <location evidence="3">Host nucleus</location>
    </subcellularLocation>
</comment>
<keyword evidence="18" id="KW-0238">DNA-binding</keyword>
<evidence type="ECO:0000256" key="14">
    <source>
        <dbReference type="ARBA" id="ARBA00022801"/>
    </source>
</evidence>
<evidence type="ECO:0000256" key="2">
    <source>
        <dbReference type="ARBA" id="ARBA00001946"/>
    </source>
</evidence>
<keyword evidence="10" id="KW-0540">Nuclease</keyword>
<dbReference type="InterPro" id="IPR027417">
    <property type="entry name" value="P-loop_NTPase"/>
</dbReference>
<dbReference type="GO" id="GO:0004519">
    <property type="term" value="F:endonuclease activity"/>
    <property type="evidence" value="ECO:0007669"/>
    <property type="project" value="UniProtKB-KW"/>
</dbReference>
<evidence type="ECO:0000256" key="22">
    <source>
        <dbReference type="ARBA" id="ARBA00049360"/>
    </source>
</evidence>
<keyword evidence="7" id="KW-0808">Transferase</keyword>
<comment type="similarity">
    <text evidence="4">Belongs to the nanoviruses/circoviruses replication-associated protein family.</text>
</comment>
<evidence type="ECO:0000256" key="13">
    <source>
        <dbReference type="ARBA" id="ARBA00022759"/>
    </source>
</evidence>
<dbReference type="GO" id="GO:0006260">
    <property type="term" value="P:DNA replication"/>
    <property type="evidence" value="ECO:0007669"/>
    <property type="project" value="UniProtKB-KW"/>
</dbReference>
<comment type="cofactor">
    <cofactor evidence="1">
        <name>Mn(2+)</name>
        <dbReference type="ChEBI" id="CHEBI:29035"/>
    </cofactor>
</comment>
<keyword evidence="14" id="KW-0378">Hydrolase</keyword>
<dbReference type="GeneID" id="37627701"/>
<dbReference type="Gene3D" id="3.40.50.300">
    <property type="entry name" value="P-loop containing nucleotide triphosphate hydrolases"/>
    <property type="match status" value="1"/>
</dbReference>
<evidence type="ECO:0000259" key="23">
    <source>
        <dbReference type="PROSITE" id="PS52020"/>
    </source>
</evidence>
<dbReference type="PROSITE" id="PS52020">
    <property type="entry name" value="CRESS_DNA_REP"/>
    <property type="match status" value="1"/>
</dbReference>
<reference evidence="24 25" key="1">
    <citation type="submission" date="2015-06" db="EMBL/GenBank/DDBJ databases">
        <title>Nucleotide composition analysis revealed diverse host origins of novel circovirus-like genomes in Dianchi and Donghu lake in China.</title>
        <authorList>
            <person name="Ge X.-Y."/>
            <person name="Fang W."/>
            <person name="Wang J."/>
            <person name="Wang M.-N."/>
            <person name="Liu H.-Z."/>
            <person name="Shi Z.-L."/>
        </authorList>
    </citation>
    <scope>NUCLEOTIDE SEQUENCE [LARGE SCALE GENOMIC DNA]</scope>
    <source>
        <strain evidence="24">DHCV-6</strain>
    </source>
</reference>
<dbReference type="KEGG" id="vg:37627701"/>
<evidence type="ECO:0000256" key="19">
    <source>
        <dbReference type="ARBA" id="ARBA00023268"/>
    </source>
</evidence>
<evidence type="ECO:0000256" key="21">
    <source>
        <dbReference type="ARBA" id="ARBA00032243"/>
    </source>
</evidence>
<dbReference type="RefSeq" id="YP_009259737.1">
    <property type="nucleotide sequence ID" value="NC_030475.1"/>
</dbReference>
<name>A0A190WHF5_9VIRU</name>
<keyword evidence="17" id="KW-0190">Covalent protein-DNA linkage</keyword>
<keyword evidence="13" id="KW-0255">Endonuclease</keyword>
<feature type="domain" description="CRESS-DNA virus Rep endonuclease" evidence="23">
    <location>
        <begin position="1"/>
        <end position="93"/>
    </location>
</feature>
<evidence type="ECO:0000256" key="11">
    <source>
        <dbReference type="ARBA" id="ARBA00022723"/>
    </source>
</evidence>
<evidence type="ECO:0000256" key="7">
    <source>
        <dbReference type="ARBA" id="ARBA00022679"/>
    </source>
</evidence>
<keyword evidence="15" id="KW-0347">Helicase</keyword>
<keyword evidence="11" id="KW-0479">Metal-binding</keyword>
<dbReference type="EMBL" id="KT149412">
    <property type="protein sequence ID" value="AMB43009.1"/>
    <property type="molecule type" value="Genomic_DNA"/>
</dbReference>
<dbReference type="InterPro" id="IPR000605">
    <property type="entry name" value="Helicase_SF3_ssDNA/RNA_vir"/>
</dbReference>
<dbReference type="GO" id="GO:0016779">
    <property type="term" value="F:nucleotidyltransferase activity"/>
    <property type="evidence" value="ECO:0007669"/>
    <property type="project" value="UniProtKB-KW"/>
</dbReference>
<accession>A0A190WHF5</accession>